<evidence type="ECO:0000313" key="14">
    <source>
        <dbReference type="EMBL" id="KAL3753444.1"/>
    </source>
</evidence>
<gene>
    <name evidence="14" type="ORF">ACJRO7_000789</name>
</gene>
<feature type="transmembrane region" description="Helical" evidence="13">
    <location>
        <begin position="269"/>
        <end position="291"/>
    </location>
</feature>
<evidence type="ECO:0000256" key="12">
    <source>
        <dbReference type="ARBA" id="ARBA00023180"/>
    </source>
</evidence>
<evidence type="ECO:0000256" key="9">
    <source>
        <dbReference type="ARBA" id="ARBA00022989"/>
    </source>
</evidence>
<dbReference type="FunFam" id="3.80.10.10:FF:000041">
    <property type="entry name" value="LRR receptor-like serine/threonine-protein kinase ERECTA"/>
    <property type="match status" value="1"/>
</dbReference>
<accession>A0ABD3LNX4</accession>
<proteinExistence type="inferred from homology"/>
<dbReference type="SUPFAM" id="SSF52058">
    <property type="entry name" value="L domain-like"/>
    <property type="match status" value="1"/>
</dbReference>
<dbReference type="EMBL" id="JBJKBG010000001">
    <property type="protein sequence ID" value="KAL3753444.1"/>
    <property type="molecule type" value="Genomic_DNA"/>
</dbReference>
<keyword evidence="12" id="KW-0325">Glycoprotein</keyword>
<keyword evidence="7" id="KW-0732">Signal</keyword>
<evidence type="ECO:0000256" key="13">
    <source>
        <dbReference type="SAM" id="Phobius"/>
    </source>
</evidence>
<comment type="caution">
    <text evidence="14">The sequence shown here is derived from an EMBL/GenBank/DDBJ whole genome shotgun (WGS) entry which is preliminary data.</text>
</comment>
<keyword evidence="15" id="KW-1185">Reference proteome</keyword>
<evidence type="ECO:0000256" key="8">
    <source>
        <dbReference type="ARBA" id="ARBA00022737"/>
    </source>
</evidence>
<evidence type="ECO:0000256" key="1">
    <source>
        <dbReference type="ARBA" id="ARBA00004251"/>
    </source>
</evidence>
<keyword evidence="6 13" id="KW-0812">Transmembrane</keyword>
<dbReference type="PRINTS" id="PR00019">
    <property type="entry name" value="LEURICHRPT"/>
</dbReference>
<sequence length="311" mass="35101">MLRTCNLKTLDISENMLQGQIPLSLADCTTLDFVNMGNNQIDGTFPCHFMAISRLRVLVLRSNKLHGEIGCLHRHNTWQMLQIIDLSSNDFGGTLPMSLLTSLEAMKANVDFNHLQYDLTNYPFYEENYGDTMSVTLKDLQLELVKIPTIFTLIDFSGNRLEGPIPDSLGDLKSLHVLNLSHNAISGSIPPILGNMDQLESLDLSGNYLNGAIPTQLTNLHFFLTFSKSSFEGNLGLCGLLLNKSCLITTNKMEEAGDDDDDDDSEKKWFYMGIPPGFAVGFWIFCGPLVLMRSWRFAYYRFWDKVLFRLS</sequence>
<keyword evidence="5" id="KW-0433">Leucine-rich repeat</keyword>
<evidence type="ECO:0000256" key="4">
    <source>
        <dbReference type="ARBA" id="ARBA00022553"/>
    </source>
</evidence>
<evidence type="ECO:0000256" key="7">
    <source>
        <dbReference type="ARBA" id="ARBA00022729"/>
    </source>
</evidence>
<organism evidence="14 15">
    <name type="scientific">Eucalyptus globulus</name>
    <name type="common">Tasmanian blue gum</name>
    <dbReference type="NCBI Taxonomy" id="34317"/>
    <lineage>
        <taxon>Eukaryota</taxon>
        <taxon>Viridiplantae</taxon>
        <taxon>Streptophyta</taxon>
        <taxon>Embryophyta</taxon>
        <taxon>Tracheophyta</taxon>
        <taxon>Spermatophyta</taxon>
        <taxon>Magnoliopsida</taxon>
        <taxon>eudicotyledons</taxon>
        <taxon>Gunneridae</taxon>
        <taxon>Pentapetalae</taxon>
        <taxon>rosids</taxon>
        <taxon>malvids</taxon>
        <taxon>Myrtales</taxon>
        <taxon>Myrtaceae</taxon>
        <taxon>Myrtoideae</taxon>
        <taxon>Eucalypteae</taxon>
        <taxon>Eucalyptus</taxon>
    </lineage>
</organism>
<evidence type="ECO:0000256" key="10">
    <source>
        <dbReference type="ARBA" id="ARBA00023136"/>
    </source>
</evidence>
<dbReference type="GO" id="GO:0005886">
    <property type="term" value="C:plasma membrane"/>
    <property type="evidence" value="ECO:0007669"/>
    <property type="project" value="UniProtKB-SubCell"/>
</dbReference>
<dbReference type="Gene3D" id="3.80.10.10">
    <property type="entry name" value="Ribonuclease Inhibitor"/>
    <property type="match status" value="1"/>
</dbReference>
<keyword evidence="10 13" id="KW-0472">Membrane</keyword>
<name>A0ABD3LNX4_EUCGL</name>
<evidence type="ECO:0000256" key="5">
    <source>
        <dbReference type="ARBA" id="ARBA00022614"/>
    </source>
</evidence>
<dbReference type="InterPro" id="IPR001611">
    <property type="entry name" value="Leu-rich_rpt"/>
</dbReference>
<dbReference type="Pfam" id="PF00560">
    <property type="entry name" value="LRR_1"/>
    <property type="match status" value="2"/>
</dbReference>
<keyword evidence="11" id="KW-0675">Receptor</keyword>
<evidence type="ECO:0000256" key="11">
    <source>
        <dbReference type="ARBA" id="ARBA00023170"/>
    </source>
</evidence>
<dbReference type="PANTHER" id="PTHR27004">
    <property type="entry name" value="RECEPTOR-LIKE PROTEIN 12 ISOFORM X1"/>
    <property type="match status" value="1"/>
</dbReference>
<evidence type="ECO:0000256" key="6">
    <source>
        <dbReference type="ARBA" id="ARBA00022692"/>
    </source>
</evidence>
<evidence type="ECO:0000256" key="3">
    <source>
        <dbReference type="ARBA" id="ARBA00022475"/>
    </source>
</evidence>
<keyword evidence="3" id="KW-1003">Cell membrane</keyword>
<dbReference type="AlphaFoldDB" id="A0ABD3LNX4"/>
<dbReference type="PANTHER" id="PTHR27004:SF428">
    <property type="entry name" value="OS01G0160600 PROTEIN"/>
    <property type="match status" value="1"/>
</dbReference>
<evidence type="ECO:0000256" key="2">
    <source>
        <dbReference type="ARBA" id="ARBA00009592"/>
    </source>
</evidence>
<keyword evidence="4" id="KW-0597">Phosphoprotein</keyword>
<reference evidence="14 15" key="1">
    <citation type="submission" date="2024-11" db="EMBL/GenBank/DDBJ databases">
        <title>Chromosome-level genome assembly of Eucalyptus globulus Labill. provides insights into its genome evolution.</title>
        <authorList>
            <person name="Li X."/>
        </authorList>
    </citation>
    <scope>NUCLEOTIDE SEQUENCE [LARGE SCALE GENOMIC DNA]</scope>
    <source>
        <strain evidence="14">CL2024</strain>
        <tissue evidence="14">Fresh tender leaves</tissue>
    </source>
</reference>
<comment type="similarity">
    <text evidence="2">Belongs to the RLP family.</text>
</comment>
<dbReference type="Proteomes" id="UP001634007">
    <property type="component" value="Unassembled WGS sequence"/>
</dbReference>
<protein>
    <submittedName>
        <fullName evidence="14">Uncharacterized protein</fullName>
    </submittedName>
</protein>
<keyword evidence="9 13" id="KW-1133">Transmembrane helix</keyword>
<dbReference type="PROSITE" id="PS51450">
    <property type="entry name" value="LRR"/>
    <property type="match status" value="1"/>
</dbReference>
<evidence type="ECO:0000313" key="15">
    <source>
        <dbReference type="Proteomes" id="UP001634007"/>
    </source>
</evidence>
<dbReference type="InterPro" id="IPR032675">
    <property type="entry name" value="LRR_dom_sf"/>
</dbReference>
<keyword evidence="8" id="KW-0677">Repeat</keyword>
<dbReference type="Pfam" id="PF13855">
    <property type="entry name" value="LRR_8"/>
    <property type="match status" value="1"/>
</dbReference>
<comment type="subcellular location">
    <subcellularLocation>
        <location evidence="1">Cell membrane</location>
        <topology evidence="1">Single-pass type I membrane protein</topology>
    </subcellularLocation>
</comment>
<dbReference type="FunFam" id="3.80.10.10:FF:000722">
    <property type="entry name" value="Leucine-rich repeat receptor-like protein kinase"/>
    <property type="match status" value="1"/>
</dbReference>